<evidence type="ECO:0000313" key="2">
    <source>
        <dbReference type="Proteomes" id="UP000652219"/>
    </source>
</evidence>
<protein>
    <submittedName>
        <fullName evidence="1">Uncharacterized protein</fullName>
    </submittedName>
</protein>
<accession>A0A8H6MS88</accession>
<proteinExistence type="predicted"/>
<sequence length="226" mass="25398">MSALAVLRDDLDSWQDSVDMNERPVYTKTATLKMWLDLEPPSARFEPLSFQSYHAAMNYAQYAAAHALCSQHSLDVLTGKGEYDDSYTDEWIHLILRVVAGLRSANDEENYLGLMWIVGQVVVLRCTDSHIIAWIQKKASLLENTTPDWSCVLPKHLFGLLLAMQKDLLAQGRAVMHIFTEDAWEVKTVGQGERQVLRVGLDLTTRKGFVDLLPENSMVAMAKGAT</sequence>
<organism evidence="1 2">
    <name type="scientific">Colletotrichum sojae</name>
    <dbReference type="NCBI Taxonomy" id="2175907"/>
    <lineage>
        <taxon>Eukaryota</taxon>
        <taxon>Fungi</taxon>
        <taxon>Dikarya</taxon>
        <taxon>Ascomycota</taxon>
        <taxon>Pezizomycotina</taxon>
        <taxon>Sordariomycetes</taxon>
        <taxon>Hypocreomycetidae</taxon>
        <taxon>Glomerellales</taxon>
        <taxon>Glomerellaceae</taxon>
        <taxon>Colletotrichum</taxon>
        <taxon>Colletotrichum orchidearum species complex</taxon>
    </lineage>
</organism>
<name>A0A8H6MS88_9PEZI</name>
<comment type="caution">
    <text evidence="1">The sequence shown here is derived from an EMBL/GenBank/DDBJ whole genome shotgun (WGS) entry which is preliminary data.</text>
</comment>
<dbReference type="Proteomes" id="UP000652219">
    <property type="component" value="Unassembled WGS sequence"/>
</dbReference>
<evidence type="ECO:0000313" key="1">
    <source>
        <dbReference type="EMBL" id="KAF6807124.1"/>
    </source>
</evidence>
<keyword evidence="2" id="KW-1185">Reference proteome</keyword>
<reference evidence="1 2" key="1">
    <citation type="journal article" date="2020" name="Phytopathology">
        <title>Genome Sequence Resources of Colletotrichum truncatum, C. plurivorum, C. musicola, and C. sojae: Four Species Pathogenic to Soybean (Glycine max).</title>
        <authorList>
            <person name="Rogerio F."/>
            <person name="Boufleur T.R."/>
            <person name="Ciampi-Guillardi M."/>
            <person name="Sukno S.A."/>
            <person name="Thon M.R."/>
            <person name="Massola Junior N.S."/>
            <person name="Baroncelli R."/>
        </authorList>
    </citation>
    <scope>NUCLEOTIDE SEQUENCE [LARGE SCALE GENOMIC DNA]</scope>
    <source>
        <strain evidence="1 2">LFN0009</strain>
    </source>
</reference>
<dbReference type="EMBL" id="WIGN01000144">
    <property type="protein sequence ID" value="KAF6807124.1"/>
    <property type="molecule type" value="Genomic_DNA"/>
</dbReference>
<dbReference type="AlphaFoldDB" id="A0A8H6MS88"/>
<gene>
    <name evidence="1" type="ORF">CSOJ01_08391</name>
</gene>